<dbReference type="Proteomes" id="UP001163152">
    <property type="component" value="Chromosome"/>
</dbReference>
<evidence type="ECO:0000313" key="8">
    <source>
        <dbReference type="Proteomes" id="UP001163152"/>
    </source>
</evidence>
<keyword evidence="4" id="KW-0472">Membrane</keyword>
<reference evidence="7" key="1">
    <citation type="submission" date="2022-12" db="EMBL/GenBank/DDBJ databases">
        <title>Polyphasic identification of a Novel Hot-Spring Cyanobacterium Ocullathermofonsia sinensis gen nov. sp. nov. and Genomic Insights on its Adaptations to the Thermal Habitat.</title>
        <authorList>
            <person name="Daroch M."/>
            <person name="Tang J."/>
            <person name="Jiang Y."/>
        </authorList>
    </citation>
    <scope>NUCLEOTIDE SEQUENCE</scope>
    <source>
        <strain evidence="7">PKUAC-SCTA174</strain>
    </source>
</reference>
<evidence type="ECO:0000256" key="4">
    <source>
        <dbReference type="ARBA" id="ARBA00023136"/>
    </source>
</evidence>
<evidence type="ECO:0000256" key="3">
    <source>
        <dbReference type="ARBA" id="ARBA00022989"/>
    </source>
</evidence>
<dbReference type="AlphaFoldDB" id="A0A9E9CAR5"/>
<evidence type="ECO:0000313" key="7">
    <source>
        <dbReference type="EMBL" id="WAL61337.1"/>
    </source>
</evidence>
<dbReference type="Pfam" id="PF06803">
    <property type="entry name" value="DUF1232"/>
    <property type="match status" value="1"/>
</dbReference>
<proteinExistence type="predicted"/>
<feature type="compositionally biased region" description="Polar residues" evidence="5">
    <location>
        <begin position="113"/>
        <end position="128"/>
    </location>
</feature>
<dbReference type="EMBL" id="CP113797">
    <property type="protein sequence ID" value="WAL61337.1"/>
    <property type="molecule type" value="Genomic_DNA"/>
</dbReference>
<gene>
    <name evidence="7" type="ORF">OXH18_04895</name>
</gene>
<accession>A0A9E9CAR5</accession>
<evidence type="ECO:0000256" key="1">
    <source>
        <dbReference type="ARBA" id="ARBA00004127"/>
    </source>
</evidence>
<keyword evidence="8" id="KW-1185">Reference proteome</keyword>
<protein>
    <submittedName>
        <fullName evidence="7">YkvA family protein</fullName>
    </submittedName>
</protein>
<evidence type="ECO:0000259" key="6">
    <source>
        <dbReference type="Pfam" id="PF06803"/>
    </source>
</evidence>
<dbReference type="GO" id="GO:0012505">
    <property type="term" value="C:endomembrane system"/>
    <property type="evidence" value="ECO:0007669"/>
    <property type="project" value="UniProtKB-SubCell"/>
</dbReference>
<dbReference type="KEGG" id="tsin:OXH18_04895"/>
<evidence type="ECO:0000256" key="2">
    <source>
        <dbReference type="ARBA" id="ARBA00022692"/>
    </source>
</evidence>
<evidence type="ECO:0000256" key="5">
    <source>
        <dbReference type="SAM" id="MobiDB-lite"/>
    </source>
</evidence>
<dbReference type="InterPro" id="IPR010652">
    <property type="entry name" value="DUF1232"/>
</dbReference>
<keyword evidence="3" id="KW-1133">Transmembrane helix</keyword>
<organism evidence="7 8">
    <name type="scientific">Thermocoleostomius sinensis A174</name>
    <dbReference type="NCBI Taxonomy" id="2016057"/>
    <lineage>
        <taxon>Bacteria</taxon>
        <taxon>Bacillati</taxon>
        <taxon>Cyanobacteriota</taxon>
        <taxon>Cyanophyceae</taxon>
        <taxon>Oculatellales</taxon>
        <taxon>Oculatellaceae</taxon>
        <taxon>Thermocoleostomius</taxon>
    </lineage>
</organism>
<comment type="subcellular location">
    <subcellularLocation>
        <location evidence="1">Endomembrane system</location>
        <topology evidence="1">Multi-pass membrane protein</topology>
    </subcellularLocation>
</comment>
<keyword evidence="2" id="KW-0812">Transmembrane</keyword>
<name>A0A9E9CAR5_9CYAN</name>
<dbReference type="RefSeq" id="WP_268611290.1">
    <property type="nucleotide sequence ID" value="NZ_CP113797.1"/>
</dbReference>
<feature type="domain" description="DUF1232" evidence="6">
    <location>
        <begin position="48"/>
        <end position="82"/>
    </location>
</feature>
<feature type="region of interest" description="Disordered" evidence="5">
    <location>
        <begin position="113"/>
        <end position="134"/>
    </location>
</feature>
<sequence length="134" mass="14545">MATPNGQYSEQDFWRKLKDFAVYAGKEVVEKALVLFYAAQRPETPVWAKTVIYAALAYFILPTDAVPDFIPAAGYSDDLASLIAALGAVAICITPEVQQAAKQKVEDWFGKAQSTSETATASPSNDTPRTIPID</sequence>